<feature type="binding site" evidence="13">
    <location>
        <position position="187"/>
    </location>
    <ligand>
        <name>Ca(2+)</name>
        <dbReference type="ChEBI" id="CHEBI:29108"/>
        <label>1</label>
    </ligand>
</feature>
<feature type="domain" description="Peptidase S8/S53" evidence="8">
    <location>
        <begin position="224"/>
        <end position="525"/>
    </location>
</feature>
<evidence type="ECO:0000256" key="7">
    <source>
        <dbReference type="SAM" id="MobiDB-lite"/>
    </source>
</evidence>
<evidence type="ECO:0000256" key="5">
    <source>
        <dbReference type="PROSITE-ProRule" id="PRU01240"/>
    </source>
</evidence>
<feature type="binding site" evidence="13">
    <location>
        <position position="209"/>
    </location>
    <ligand>
        <name>Ca(2+)</name>
        <dbReference type="ChEBI" id="CHEBI:29108"/>
        <label>2</label>
    </ligand>
</feature>
<dbReference type="GO" id="GO:0046872">
    <property type="term" value="F:metal ion binding"/>
    <property type="evidence" value="ECO:0007669"/>
    <property type="project" value="UniProtKB-KW"/>
</dbReference>
<reference evidence="12" key="2">
    <citation type="journal article" date="2015" name="Front. Microbiol.">
        <title>KLIKK proteases of Tannerella forsythia: putative virulence factors with a unique domain structure.</title>
        <authorList>
            <person name="Ksiazek M."/>
            <person name="Mizgalska D."/>
            <person name="Eick S."/>
            <person name="Thogersen I.B."/>
            <person name="Enghild J.J."/>
            <person name="Potempa J."/>
        </authorList>
    </citation>
    <scope>NUCLEOTIDE SEQUENCE</scope>
    <source>
        <strain evidence="12">ATCC 43037</strain>
    </source>
</reference>
<organism evidence="11">
    <name type="scientific">Tannerella forsythia</name>
    <name type="common">Bacteroides forsythus</name>
    <dbReference type="NCBI Taxonomy" id="28112"/>
    <lineage>
        <taxon>Bacteria</taxon>
        <taxon>Pseudomonadati</taxon>
        <taxon>Bacteroidota</taxon>
        <taxon>Bacteroidia</taxon>
        <taxon>Bacteroidales</taxon>
        <taxon>Tannerellaceae</taxon>
        <taxon>Tannerella</taxon>
    </lineage>
</organism>
<feature type="binding site" evidence="13">
    <location>
        <position position="462"/>
    </location>
    <ligand>
        <name>Ca(2+)</name>
        <dbReference type="ChEBI" id="CHEBI:29108"/>
        <label>5</label>
    </ligand>
</feature>
<dbReference type="GO" id="GO:0016485">
    <property type="term" value="P:protein processing"/>
    <property type="evidence" value="ECO:0007669"/>
    <property type="project" value="TreeGrafter"/>
</dbReference>
<feature type="modified residue" description="Pyrrolidone carboxylic acid" evidence="13">
    <location>
        <position position="183"/>
    </location>
</feature>
<dbReference type="InterPro" id="IPR023828">
    <property type="entry name" value="Peptidase_S8_Ser-AS"/>
</dbReference>
<evidence type="ECO:0000259" key="9">
    <source>
        <dbReference type="Pfam" id="PF18962"/>
    </source>
</evidence>
<keyword evidence="13" id="KW-0106">Calcium</keyword>
<feature type="binding site" evidence="13">
    <location>
        <position position="519"/>
    </location>
    <ligand>
        <name>Ca(2+)</name>
        <dbReference type="ChEBI" id="CHEBI:29108"/>
        <label>6</label>
    </ligand>
</feature>
<feature type="binding site" evidence="13">
    <location>
        <position position="239"/>
    </location>
    <ligand>
        <name>Ca(2+)</name>
        <dbReference type="ChEBI" id="CHEBI:29108"/>
        <label>1</label>
    </ligand>
</feature>
<dbReference type="InterPro" id="IPR045829">
    <property type="entry name" value="PKD_6"/>
</dbReference>
<feature type="binding site" evidence="13">
    <location>
        <position position="298"/>
    </location>
    <ligand>
        <name>Ca(2+)</name>
        <dbReference type="ChEBI" id="CHEBI:29108"/>
        <label>1</label>
    </ligand>
</feature>
<feature type="domain" description="Secretion system C-terminal sorting" evidence="9">
    <location>
        <begin position="710"/>
        <end position="789"/>
    </location>
</feature>
<dbReference type="Gene3D" id="3.40.50.200">
    <property type="entry name" value="Peptidase S8/S53 domain"/>
    <property type="match status" value="1"/>
</dbReference>
<feature type="binding site" evidence="13">
    <location>
        <position position="294"/>
    </location>
    <ligand>
        <name>Ca(2+)</name>
        <dbReference type="ChEBI" id="CHEBI:29108"/>
        <label>1</label>
    </ligand>
</feature>
<keyword evidence="3 5" id="KW-0720">Serine protease</keyword>
<dbReference type="GO" id="GO:0016020">
    <property type="term" value="C:membrane"/>
    <property type="evidence" value="ECO:0007669"/>
    <property type="project" value="TreeGrafter"/>
</dbReference>
<dbReference type="InterPro" id="IPR015500">
    <property type="entry name" value="Peptidase_S8_subtilisin-rel"/>
</dbReference>
<dbReference type="PROSITE" id="PS00136">
    <property type="entry name" value="SUBTILASE_ASP"/>
    <property type="match status" value="1"/>
</dbReference>
<feature type="binding site" evidence="13">
    <location>
        <position position="418"/>
    </location>
    <ligand>
        <name>Ca(2+)</name>
        <dbReference type="ChEBI" id="CHEBI:29108"/>
        <label>4</label>
    </ligand>
</feature>
<dbReference type="PANTHER" id="PTHR42884:SF14">
    <property type="entry name" value="NEUROENDOCRINE CONVERTASE 1"/>
    <property type="match status" value="1"/>
</dbReference>
<reference evidence="14" key="4">
    <citation type="journal article" date="2024" name="Open Biol.">
        <title>Structural and functional insights into the C-terminal signal domain of the Bacteroidetes type-IX secretion system.</title>
        <authorList>
            <person name="Mizgalska D."/>
            <person name="Rodriguez-Banqueri A."/>
            <person name="Veillard F."/>
            <person name="Ksiazek M."/>
            <person name="Goulas T."/>
            <person name="Guevara T."/>
            <person name="Eckhard U."/>
            <person name="Potempa J."/>
            <person name="Gomis-Ruth F.X."/>
        </authorList>
    </citation>
    <scope>X-RAY CRYSTALLOGRAPHY (1.60 ANGSTROMS) OF 706-791</scope>
</reference>
<feature type="binding site" evidence="13">
    <location>
        <position position="515"/>
    </location>
    <ligand>
        <name>Ca(2+)</name>
        <dbReference type="ChEBI" id="CHEBI:29108"/>
        <label>6</label>
    </ligand>
</feature>
<dbReference type="Pfam" id="PF00082">
    <property type="entry name" value="Peptidase_S8"/>
    <property type="match status" value="1"/>
</dbReference>
<feature type="region of interest" description="Disordered" evidence="7">
    <location>
        <begin position="249"/>
        <end position="281"/>
    </location>
</feature>
<dbReference type="InterPro" id="IPR036852">
    <property type="entry name" value="Peptidase_S8/S53_dom_sf"/>
</dbReference>
<dbReference type="InterPro" id="IPR023827">
    <property type="entry name" value="Peptidase_S8_Asp-AS"/>
</dbReference>
<sequence>MKKNIIILLLLFTAGAHLSGQQRYYWSAGKKQFLTEVENKFVVKLSSSVSSHQTRSALQGNSKIHSTDRLENYTEVVNSEALSLHEIRKLPGVVDILPAYSINKELLYVTGEILLAPKKGIEINQIIALTKNNVKVTYRSKYNTFVLDVNDWSKLFEYANRIYESGKVEYCHPNFSFPLRKTQTQTDPLYPQQYYLNNTGQFGGTNNIDINAPEAWNITTGNTSVRVAVIDDGVEAHEDMAGRLLPGFTARSSAENPNRNGAPNNTNPPSTPYPNDNDSPIGHGQACAGIIAANHNGMGIRGIAPQVRIIPINIFNDWFIDQIFNGYYWMDFVRYRETVQDIANAIDAAWDTHSADILSNSWGYGTTPNSADAIVAAINRARTQGRDGRGCPVIFASGNAWGQQGVTDVAFPGNVEGVITVGAIDNRGNIWNYSQRGASMDLVAPSGGVPGNIVTTDRMGNFGYNNTNYTNTFNGTSAACPQVAGVAALMLSVRPDLTEAQVRTILQNTARDLGSAGFDNTYGYGLVDAHAAVAPRLSGPSSVCDQATYTVENLPQGATVQWSVSNNNVTLTSGQGTHTATFTKFRNGMEIIHAEILFNNIRIALLTKETYFGAPSISNIIGEQRVPTGQYASYRAVISNNAPIPSSYQWILNPLNGNSLYGNGTESIDIAFYNPGSYQLVCRATNECGVGDYYTMGIGVYDNLYLTLSPNPATDVVTLQLTETDEVSGLSVLSTERSAYEIQIWSGMRMLRSFRTNEPTFQIPMAGLPAGLYFVRVVKNGQTYTQKLIKK</sequence>
<keyword evidence="2 5" id="KW-0378">Hydrolase</keyword>
<feature type="binding site" evidence="13">
    <location>
        <position position="467"/>
    </location>
    <ligand>
        <name>Ca(2+)</name>
        <dbReference type="ChEBI" id="CHEBI:29108"/>
        <label>5</label>
    </ligand>
</feature>
<feature type="binding site" evidence="13">
    <location>
        <position position="273"/>
    </location>
    <ligand>
        <name>Ca(2+)</name>
        <dbReference type="ChEBI" id="CHEBI:29108"/>
        <label>3</label>
    </ligand>
</feature>
<dbReference type="InterPro" id="IPR026444">
    <property type="entry name" value="Secre_tail"/>
</dbReference>
<keyword evidence="13" id="KW-0479">Metal-binding</keyword>
<feature type="binding site" evidence="13">
    <location>
        <position position="513"/>
    </location>
    <ligand>
        <name>Ca(2+)</name>
        <dbReference type="ChEBI" id="CHEBI:29108"/>
        <label>6</label>
    </ligand>
</feature>
<evidence type="ECO:0000256" key="2">
    <source>
        <dbReference type="ARBA" id="ARBA00022801"/>
    </source>
</evidence>
<dbReference type="PDB" id="8QB1">
    <property type="method" value="X-ray"/>
    <property type="resolution" value="1.60 A"/>
    <property type="chains" value="A/B/C/D/E/F=706-791"/>
</dbReference>
<feature type="binding site" evidence="13">
    <location>
        <position position="420"/>
    </location>
    <ligand>
        <name>Ca(2+)</name>
        <dbReference type="ChEBI" id="CHEBI:29108"/>
        <label>4</label>
    </ligand>
</feature>
<feature type="binding site" evidence="13">
    <location>
        <position position="458"/>
    </location>
    <ligand>
        <name>Ca(2+)</name>
        <dbReference type="ChEBI" id="CHEBI:29108"/>
        <label>5</label>
    </ligand>
</feature>
<dbReference type="PDB" id="8EHE">
    <property type="method" value="X-ray"/>
    <property type="resolution" value="1.10 A"/>
    <property type="chains" value="A=183-535"/>
</dbReference>
<comment type="similarity">
    <text evidence="5 6">Belongs to the peptidase S8 family.</text>
</comment>
<dbReference type="NCBIfam" id="TIGR04183">
    <property type="entry name" value="Por_Secre_tail"/>
    <property type="match status" value="1"/>
</dbReference>
<feature type="domain" description="PKD-like" evidence="10">
    <location>
        <begin position="536"/>
        <end position="583"/>
    </location>
</feature>
<feature type="binding site" evidence="13">
    <location>
        <position position="460"/>
    </location>
    <ligand>
        <name>Ca(2+)</name>
        <dbReference type="ChEBI" id="CHEBI:29108"/>
        <label>5</label>
    </ligand>
</feature>
<evidence type="ECO:0000313" key="11">
    <source>
        <dbReference type="EMBL" id="AIZ49398.1"/>
    </source>
</evidence>
<feature type="active site" description="Charge relay system" evidence="4 5">
    <location>
        <position position="283"/>
    </location>
</feature>
<evidence type="ECO:0000256" key="1">
    <source>
        <dbReference type="ARBA" id="ARBA00022670"/>
    </source>
</evidence>
<feature type="binding site" evidence="13">
    <location>
        <position position="441"/>
    </location>
    <ligand>
        <name>Ca(2+)</name>
        <dbReference type="ChEBI" id="CHEBI:29108"/>
        <label>4</label>
    </ligand>
</feature>
<evidence type="ECO:0000256" key="6">
    <source>
        <dbReference type="RuleBase" id="RU003355"/>
    </source>
</evidence>
<protein>
    <submittedName>
        <fullName evidence="11">Mirolase</fullName>
    </submittedName>
</protein>
<keyword evidence="13 14" id="KW-0002">3D-structure</keyword>
<feature type="active site" description="Charge relay system" evidence="4 5">
    <location>
        <position position="231"/>
    </location>
</feature>
<dbReference type="EMBL" id="KM504523">
    <property type="protein sequence ID" value="AIZ49398.1"/>
    <property type="molecule type" value="Genomic_DNA"/>
</dbReference>
<dbReference type="GO" id="GO:0004252">
    <property type="term" value="F:serine-type endopeptidase activity"/>
    <property type="evidence" value="ECO:0007669"/>
    <property type="project" value="UniProtKB-UniRule"/>
</dbReference>
<evidence type="ECO:0007829" key="14">
    <source>
        <dbReference type="PDB" id="8QB1"/>
    </source>
</evidence>
<feature type="binding site" evidence="13">
    <location>
        <position position="439"/>
    </location>
    <ligand>
        <name>Ca(2+)</name>
        <dbReference type="ChEBI" id="CHEBI:29108"/>
        <label>4</label>
    </ligand>
</feature>
<feature type="binding site" evidence="13">
    <location>
        <position position="296"/>
    </location>
    <ligand>
        <name>Ca(2+)</name>
        <dbReference type="ChEBI" id="CHEBI:29108"/>
        <label>1</label>
    </ligand>
</feature>
<dbReference type="SMR" id="A0A0A7KVG3"/>
<feature type="binding site" evidence="13">
    <location>
        <position position="211"/>
    </location>
    <ligand>
        <name>Ca(2+)</name>
        <dbReference type="ChEBI" id="CHEBI:29108"/>
        <label>2</label>
    </ligand>
</feature>
<evidence type="ECO:0000259" key="8">
    <source>
        <dbReference type="Pfam" id="PF00082"/>
    </source>
</evidence>
<feature type="binding site" evidence="13">
    <location>
        <position position="512"/>
    </location>
    <ligand>
        <name>Ca(2+)</name>
        <dbReference type="ChEBI" id="CHEBI:29108"/>
        <label>6</label>
    </ligand>
</feature>
<dbReference type="PRINTS" id="PR00723">
    <property type="entry name" value="SUBTILISIN"/>
</dbReference>
<feature type="binding site" evidence="13">
    <location>
        <position position="457"/>
    </location>
    <ligand>
        <name>Ca(2+)</name>
        <dbReference type="ChEBI" id="CHEBI:29108"/>
        <label>5</label>
    </ligand>
</feature>
<dbReference type="PANTHER" id="PTHR42884">
    <property type="entry name" value="PROPROTEIN CONVERTASE SUBTILISIN/KEXIN-RELATED"/>
    <property type="match status" value="1"/>
</dbReference>
<feature type="binding site" evidence="13">
    <location>
        <position position="300"/>
    </location>
    <ligand>
        <name>Ca(2+)</name>
        <dbReference type="ChEBI" id="CHEBI:29108"/>
        <label>1</label>
    </ligand>
</feature>
<dbReference type="PROSITE" id="PS51892">
    <property type="entry name" value="SUBTILASE"/>
    <property type="match status" value="1"/>
</dbReference>
<dbReference type="Pfam" id="PF18962">
    <property type="entry name" value="Por_Secre_tail"/>
    <property type="match status" value="1"/>
</dbReference>
<keyword evidence="1 5" id="KW-0645">Protease</keyword>
<feature type="active site" description="Charge relay system" evidence="4 5">
    <location>
        <position position="477"/>
    </location>
</feature>
<feature type="compositionally biased region" description="Low complexity" evidence="7">
    <location>
        <begin position="256"/>
        <end position="280"/>
    </location>
</feature>
<evidence type="ECO:0000313" key="12">
    <source>
        <dbReference type="EMBL" id="AKG97065.1"/>
    </source>
</evidence>
<dbReference type="SUPFAM" id="SSF52743">
    <property type="entry name" value="Subtilisin-like"/>
    <property type="match status" value="1"/>
</dbReference>
<dbReference type="EMBL" id="KP715369">
    <property type="protein sequence ID" value="AKG97065.1"/>
    <property type="molecule type" value="Genomic_DNA"/>
</dbReference>
<feature type="binding site" evidence="13">
    <location>
        <position position="276"/>
    </location>
    <ligand>
        <name>Ca(2+)</name>
        <dbReference type="ChEBI" id="CHEBI:29108"/>
        <label>3</label>
    </ligand>
</feature>
<dbReference type="AlphaFoldDB" id="A0A0A7KVG3"/>
<accession>A0A0A7KVG3</accession>
<proteinExistence type="evidence at protein level"/>
<name>A0A0A7KVG3_TANFO</name>
<feature type="binding site" evidence="13">
    <location>
        <position position="207"/>
    </location>
    <ligand>
        <name>Ca(2+)</name>
        <dbReference type="ChEBI" id="CHEBI:29108"/>
        <label>2</label>
    </ligand>
</feature>
<feature type="binding site" evidence="13">
    <location>
        <position position="271"/>
    </location>
    <ligand>
        <name>Ca(2+)</name>
        <dbReference type="ChEBI" id="CHEBI:29108"/>
        <label>3</label>
    </ligand>
</feature>
<evidence type="ECO:0007829" key="13">
    <source>
        <dbReference type="PDB" id="8EHE"/>
    </source>
</evidence>
<feature type="binding site" evidence="13">
    <location>
        <position position="517"/>
    </location>
    <ligand>
        <name>Ca(2+)</name>
        <dbReference type="ChEBI" id="CHEBI:29108"/>
        <label>6</label>
    </ligand>
</feature>
<reference evidence="13" key="3">
    <citation type="journal article" date="2023" name="Chem. Sci.">
        <title>A unique network of attack, defence and competence on the outer membrane of the periodontitis pathogen &lt;i&gt;Tannerella forsythia&lt;/i&gt;.</title>
        <authorList>
            <person name="Ksiazek M."/>
            <person name="Goulas T."/>
            <person name="Mizgalska D."/>
            <person name="Rodriguez-Banqueri A."/>
            <person name="Eckhard U."/>
            <person name="Veillard F."/>
            <person name="Waligorska I."/>
            <person name="Benedyk-Machaczka M."/>
            <person name="Sochaj-Gregorczyk A.M."/>
            <person name="Madej M."/>
            <person name="Thogersen I.B."/>
            <person name="Enghild J.J."/>
            <person name="Cuppari A."/>
            <person name="Arolas J.L."/>
            <person name="de Diego I."/>
            <person name="Lopez-Pelegrin M."/>
            <person name="Garcia-Ferrer I."/>
            <person name="Guevara T."/>
            <person name="Dive V."/>
            <person name="Zani M.L."/>
            <person name="Moreau T."/>
            <person name="Potempa J."/>
            <person name="Gomis-Ruth F.X."/>
        </authorList>
    </citation>
    <scope>X-RAY CRYSTALLOGRAPHY (1.10 ANGSTROMS) OF 183-535 IN COMPLEX WITH CA(2+)</scope>
    <scope>PYRROLIDONE CARBOXYLIC ACID AT GLN-183</scope>
</reference>
<evidence type="ECO:0000259" key="10">
    <source>
        <dbReference type="Pfam" id="PF19408"/>
    </source>
</evidence>
<dbReference type="PROSITE" id="PS00138">
    <property type="entry name" value="SUBTILASE_SER"/>
    <property type="match status" value="1"/>
</dbReference>
<feature type="binding site" evidence="13">
    <location>
        <position position="465"/>
    </location>
    <ligand>
        <name>Ca(2+)</name>
        <dbReference type="ChEBI" id="CHEBI:29108"/>
        <label>5</label>
    </ligand>
</feature>
<evidence type="ECO:0000256" key="3">
    <source>
        <dbReference type="ARBA" id="ARBA00022825"/>
    </source>
</evidence>
<feature type="binding site" evidence="13">
    <location>
        <position position="278"/>
    </location>
    <ligand>
        <name>Ca(2+)</name>
        <dbReference type="ChEBI" id="CHEBI:29108"/>
        <label>3</label>
    </ligand>
</feature>
<keyword evidence="13" id="KW-0873">Pyrrolidone carboxylic acid</keyword>
<reference evidence="11" key="1">
    <citation type="journal article" date="2014" name="Biol. Chem.">
        <title>Mirolase, a novel subtilisin-like serine protease from the periodontopathogen Tannerella forsythia.</title>
        <authorList>
            <person name="Ksiazek M."/>
            <person name="Karim A.Y."/>
            <person name="Bryzek D."/>
            <person name="Enghild J.J."/>
            <person name="Thogersen I.B."/>
            <person name="Koziel J."/>
            <person name="Potempa J."/>
        </authorList>
    </citation>
    <scope>NUCLEOTIDE SEQUENCE</scope>
    <source>
        <strain evidence="11">ATCC 43037</strain>
    </source>
</reference>
<evidence type="ECO:0000256" key="4">
    <source>
        <dbReference type="PIRSR" id="PIRSR615500-1"/>
    </source>
</evidence>
<dbReference type="Pfam" id="PF19408">
    <property type="entry name" value="PKD_6"/>
    <property type="match status" value="1"/>
</dbReference>
<dbReference type="InterPro" id="IPR000209">
    <property type="entry name" value="Peptidase_S8/S53_dom"/>
</dbReference>